<dbReference type="EMBL" id="CM002870">
    <property type="protein sequence ID" value="KFK40538.1"/>
    <property type="molecule type" value="Genomic_DNA"/>
</dbReference>
<evidence type="ECO:0000313" key="3">
    <source>
        <dbReference type="EMBL" id="KFK40538.1"/>
    </source>
</evidence>
<dbReference type="Gramene" id="KFK40538">
    <property type="protein sequence ID" value="KFK40538"/>
    <property type="gene ID" value="AALP_AA2G008800"/>
</dbReference>
<feature type="region of interest" description="Disordered" evidence="2">
    <location>
        <begin position="174"/>
        <end position="233"/>
    </location>
</feature>
<organism evidence="3 4">
    <name type="scientific">Arabis alpina</name>
    <name type="common">Alpine rock-cress</name>
    <dbReference type="NCBI Taxonomy" id="50452"/>
    <lineage>
        <taxon>Eukaryota</taxon>
        <taxon>Viridiplantae</taxon>
        <taxon>Streptophyta</taxon>
        <taxon>Embryophyta</taxon>
        <taxon>Tracheophyta</taxon>
        <taxon>Spermatophyta</taxon>
        <taxon>Magnoliopsida</taxon>
        <taxon>eudicotyledons</taxon>
        <taxon>Gunneridae</taxon>
        <taxon>Pentapetalae</taxon>
        <taxon>rosids</taxon>
        <taxon>malvids</taxon>
        <taxon>Brassicales</taxon>
        <taxon>Brassicaceae</taxon>
        <taxon>Arabideae</taxon>
        <taxon>Arabis</taxon>
    </lineage>
</organism>
<feature type="coiled-coil region" evidence="1">
    <location>
        <begin position="32"/>
        <end position="59"/>
    </location>
</feature>
<gene>
    <name evidence="3" type="ordered locus">AALP_Aa2g008800</name>
</gene>
<sequence length="233" mass="25081">MMALAAAEEREQCSAAILTKRGGELFAVVEKLRQADEHIQSLQRKFTRVRDKFDELQGDPRGNMEPPKLEDELTFLTADVAEHAGDEEHFERLMKSLHGLLHVLDPRVKAPIVAAQDWTLEMYAGSVGVADPSGSLFGGTSSCKAAVVGVDGKFSIIRGVGAEVTKSRIDDVAEDAGTIGAPEKMRTDEDSQGPRIDALTKDPRLDDVFGETEAEGAPATQVAPPGVDEETVP</sequence>
<keyword evidence="1" id="KW-0175">Coiled coil</keyword>
<reference evidence="4" key="1">
    <citation type="journal article" date="2015" name="Nat. Plants">
        <title>Genome expansion of Arabis alpina linked with retrotransposition and reduced symmetric DNA methylation.</title>
        <authorList>
            <person name="Willing E.M."/>
            <person name="Rawat V."/>
            <person name="Mandakova T."/>
            <person name="Maumus F."/>
            <person name="James G.V."/>
            <person name="Nordstroem K.J."/>
            <person name="Becker C."/>
            <person name="Warthmann N."/>
            <person name="Chica C."/>
            <person name="Szarzynska B."/>
            <person name="Zytnicki M."/>
            <person name="Albani M.C."/>
            <person name="Kiefer C."/>
            <person name="Bergonzi S."/>
            <person name="Castaings L."/>
            <person name="Mateos J.L."/>
            <person name="Berns M.C."/>
            <person name="Bujdoso N."/>
            <person name="Piofczyk T."/>
            <person name="de Lorenzo L."/>
            <person name="Barrero-Sicilia C."/>
            <person name="Mateos I."/>
            <person name="Piednoel M."/>
            <person name="Hagmann J."/>
            <person name="Chen-Min-Tao R."/>
            <person name="Iglesias-Fernandez R."/>
            <person name="Schuster S.C."/>
            <person name="Alonso-Blanco C."/>
            <person name="Roudier F."/>
            <person name="Carbonero P."/>
            <person name="Paz-Ares J."/>
            <person name="Davis S.J."/>
            <person name="Pecinka A."/>
            <person name="Quesneville H."/>
            <person name="Colot V."/>
            <person name="Lysak M.A."/>
            <person name="Weigel D."/>
            <person name="Coupland G."/>
            <person name="Schneeberger K."/>
        </authorList>
    </citation>
    <scope>NUCLEOTIDE SEQUENCE [LARGE SCALE GENOMIC DNA]</scope>
    <source>
        <strain evidence="4">cv. Pajares</strain>
    </source>
</reference>
<evidence type="ECO:0000256" key="2">
    <source>
        <dbReference type="SAM" id="MobiDB-lite"/>
    </source>
</evidence>
<feature type="compositionally biased region" description="Basic and acidic residues" evidence="2">
    <location>
        <begin position="198"/>
        <end position="207"/>
    </location>
</feature>
<evidence type="ECO:0000256" key="1">
    <source>
        <dbReference type="SAM" id="Coils"/>
    </source>
</evidence>
<keyword evidence="4" id="KW-1185">Reference proteome</keyword>
<accession>A0A087HEI6</accession>
<evidence type="ECO:0000313" key="4">
    <source>
        <dbReference type="Proteomes" id="UP000029120"/>
    </source>
</evidence>
<protein>
    <submittedName>
        <fullName evidence="3">Uncharacterized protein</fullName>
    </submittedName>
</protein>
<proteinExistence type="predicted"/>
<dbReference type="Proteomes" id="UP000029120">
    <property type="component" value="Chromosome 2"/>
</dbReference>
<name>A0A087HEI6_ARAAL</name>
<dbReference type="AlphaFoldDB" id="A0A087HEI6"/>